<protein>
    <submittedName>
        <fullName evidence="1">Uncharacterized protein</fullName>
    </submittedName>
</protein>
<evidence type="ECO:0000313" key="2">
    <source>
        <dbReference type="Proteomes" id="UP001159363"/>
    </source>
</evidence>
<gene>
    <name evidence="1" type="ORF">PR048_028517</name>
</gene>
<accession>A0ABQ9GAV4</accession>
<sequence length="96" mass="11046">MLTVIQTYSVIQIRGKILMARQLNISNAQPLTCGENGETVPLDLVEDDILQLSSKVLRFYPNDKPDNETTNYVMRDGSWEAYEVFQRITTVFYIDP</sequence>
<comment type="caution">
    <text evidence="1">The sequence shown here is derived from an EMBL/GenBank/DDBJ whole genome shotgun (WGS) entry which is preliminary data.</text>
</comment>
<evidence type="ECO:0000313" key="1">
    <source>
        <dbReference type="EMBL" id="KAJ8869526.1"/>
    </source>
</evidence>
<organism evidence="1 2">
    <name type="scientific">Dryococelus australis</name>
    <dbReference type="NCBI Taxonomy" id="614101"/>
    <lineage>
        <taxon>Eukaryota</taxon>
        <taxon>Metazoa</taxon>
        <taxon>Ecdysozoa</taxon>
        <taxon>Arthropoda</taxon>
        <taxon>Hexapoda</taxon>
        <taxon>Insecta</taxon>
        <taxon>Pterygota</taxon>
        <taxon>Neoptera</taxon>
        <taxon>Polyneoptera</taxon>
        <taxon>Phasmatodea</taxon>
        <taxon>Verophasmatodea</taxon>
        <taxon>Anareolatae</taxon>
        <taxon>Phasmatidae</taxon>
        <taxon>Eurycanthinae</taxon>
        <taxon>Dryococelus</taxon>
    </lineage>
</organism>
<proteinExistence type="predicted"/>
<reference evidence="1 2" key="1">
    <citation type="submission" date="2023-02" db="EMBL/GenBank/DDBJ databases">
        <title>LHISI_Scaffold_Assembly.</title>
        <authorList>
            <person name="Stuart O.P."/>
            <person name="Cleave R."/>
            <person name="Magrath M.J.L."/>
            <person name="Mikheyev A.S."/>
        </authorList>
    </citation>
    <scope>NUCLEOTIDE SEQUENCE [LARGE SCALE GENOMIC DNA]</scope>
    <source>
        <strain evidence="1">Daus_M_001</strain>
        <tissue evidence="1">Leg muscle</tissue>
    </source>
</reference>
<name>A0ABQ9GAV4_9NEOP</name>
<dbReference type="Proteomes" id="UP001159363">
    <property type="component" value="Chromosome 12"/>
</dbReference>
<keyword evidence="2" id="KW-1185">Reference proteome</keyword>
<dbReference type="EMBL" id="JARBHB010000013">
    <property type="protein sequence ID" value="KAJ8869526.1"/>
    <property type="molecule type" value="Genomic_DNA"/>
</dbReference>